<evidence type="ECO:0000313" key="12">
    <source>
        <dbReference type="Proteomes" id="UP000199382"/>
    </source>
</evidence>
<dbReference type="GO" id="GO:0004146">
    <property type="term" value="F:dihydrofolate reductase activity"/>
    <property type="evidence" value="ECO:0007669"/>
    <property type="project" value="UniProtKB-EC"/>
</dbReference>
<dbReference type="PIRSF" id="PIRSF000194">
    <property type="entry name" value="DHFR"/>
    <property type="match status" value="1"/>
</dbReference>
<evidence type="ECO:0000313" key="11">
    <source>
        <dbReference type="EMBL" id="SDK14813.1"/>
    </source>
</evidence>
<dbReference type="GO" id="GO:0006730">
    <property type="term" value="P:one-carbon metabolic process"/>
    <property type="evidence" value="ECO:0007669"/>
    <property type="project" value="UniProtKB-KW"/>
</dbReference>
<evidence type="ECO:0000256" key="1">
    <source>
        <dbReference type="ARBA" id="ARBA00004903"/>
    </source>
</evidence>
<dbReference type="SUPFAM" id="SSF53597">
    <property type="entry name" value="Dihydrofolate reductase-like"/>
    <property type="match status" value="1"/>
</dbReference>
<protein>
    <recommendedName>
        <fullName evidence="3 8">Dihydrofolate reductase</fullName>
        <ecNumber evidence="3 8">1.5.1.3</ecNumber>
    </recommendedName>
</protein>
<dbReference type="AlphaFoldDB" id="A0A1G8ZII8"/>
<evidence type="ECO:0000256" key="5">
    <source>
        <dbReference type="ARBA" id="ARBA00022857"/>
    </source>
</evidence>
<gene>
    <name evidence="11" type="ORF">SAMN04488026_103243</name>
</gene>
<keyword evidence="6 8" id="KW-0560">Oxidoreductase</keyword>
<dbReference type="CDD" id="cd00209">
    <property type="entry name" value="DHFR"/>
    <property type="match status" value="1"/>
</dbReference>
<comment type="pathway">
    <text evidence="1 8">Cofactor biosynthesis; tetrahydrofolate biosynthesis; 5,6,7,8-tetrahydrofolate from 7,8-dihydrofolate: step 1/1.</text>
</comment>
<evidence type="ECO:0000256" key="9">
    <source>
        <dbReference type="RuleBase" id="RU004474"/>
    </source>
</evidence>
<dbReference type="GO" id="GO:0005829">
    <property type="term" value="C:cytosol"/>
    <property type="evidence" value="ECO:0007669"/>
    <property type="project" value="TreeGrafter"/>
</dbReference>
<keyword evidence="4 8" id="KW-0554">One-carbon metabolism</keyword>
<reference evidence="11 12" key="1">
    <citation type="submission" date="2016-10" db="EMBL/GenBank/DDBJ databases">
        <authorList>
            <person name="de Groot N.N."/>
        </authorList>
    </citation>
    <scope>NUCLEOTIDE SEQUENCE [LARGE SCALE GENOMIC DNA]</scope>
    <source>
        <strain evidence="11 12">DSM 25294</strain>
    </source>
</reference>
<dbReference type="RefSeq" id="WP_093157879.1">
    <property type="nucleotide sequence ID" value="NZ_FNEK01000032.1"/>
</dbReference>
<dbReference type="PROSITE" id="PS51330">
    <property type="entry name" value="DHFR_2"/>
    <property type="match status" value="1"/>
</dbReference>
<dbReference type="Gene3D" id="3.40.430.10">
    <property type="entry name" value="Dihydrofolate Reductase, subunit A"/>
    <property type="match status" value="1"/>
</dbReference>
<name>A0A1G8ZII8_9RHOB</name>
<dbReference type="InterPro" id="IPR017925">
    <property type="entry name" value="DHFR_CS"/>
</dbReference>
<dbReference type="InterPro" id="IPR012259">
    <property type="entry name" value="DHFR"/>
</dbReference>
<dbReference type="UniPathway" id="UPA00077">
    <property type="reaction ID" value="UER00158"/>
</dbReference>
<dbReference type="EMBL" id="FNEK01000032">
    <property type="protein sequence ID" value="SDK14813.1"/>
    <property type="molecule type" value="Genomic_DNA"/>
</dbReference>
<dbReference type="OrthoDB" id="9804315at2"/>
<dbReference type="EC" id="1.5.1.3" evidence="3 8"/>
<dbReference type="PANTHER" id="PTHR48069">
    <property type="entry name" value="DIHYDROFOLATE REDUCTASE"/>
    <property type="match status" value="1"/>
</dbReference>
<dbReference type="GO" id="GO:0046654">
    <property type="term" value="P:tetrahydrofolate biosynthetic process"/>
    <property type="evidence" value="ECO:0007669"/>
    <property type="project" value="UniProtKB-UniPathway"/>
</dbReference>
<evidence type="ECO:0000259" key="10">
    <source>
        <dbReference type="PROSITE" id="PS51330"/>
    </source>
</evidence>
<keyword evidence="5 8" id="KW-0521">NADP</keyword>
<dbReference type="GO" id="GO:0046655">
    <property type="term" value="P:folic acid metabolic process"/>
    <property type="evidence" value="ECO:0007669"/>
    <property type="project" value="TreeGrafter"/>
</dbReference>
<evidence type="ECO:0000256" key="7">
    <source>
        <dbReference type="ARBA" id="ARBA00025067"/>
    </source>
</evidence>
<accession>A0A1G8ZII8</accession>
<comment type="catalytic activity">
    <reaction evidence="8">
        <text>(6S)-5,6,7,8-tetrahydrofolate + NADP(+) = 7,8-dihydrofolate + NADPH + H(+)</text>
        <dbReference type="Rhea" id="RHEA:15009"/>
        <dbReference type="ChEBI" id="CHEBI:15378"/>
        <dbReference type="ChEBI" id="CHEBI:57451"/>
        <dbReference type="ChEBI" id="CHEBI:57453"/>
        <dbReference type="ChEBI" id="CHEBI:57783"/>
        <dbReference type="ChEBI" id="CHEBI:58349"/>
        <dbReference type="EC" id="1.5.1.3"/>
    </reaction>
</comment>
<dbReference type="PROSITE" id="PS00075">
    <property type="entry name" value="DHFR_1"/>
    <property type="match status" value="1"/>
</dbReference>
<dbReference type="Pfam" id="PF00186">
    <property type="entry name" value="DHFR_1"/>
    <property type="match status" value="1"/>
</dbReference>
<dbReference type="GO" id="GO:0050661">
    <property type="term" value="F:NADP binding"/>
    <property type="evidence" value="ECO:0007669"/>
    <property type="project" value="InterPro"/>
</dbReference>
<keyword evidence="12" id="KW-1185">Reference proteome</keyword>
<comment type="function">
    <text evidence="7 8">Key enzyme in folate metabolism. Catalyzes an essential reaction for de novo glycine and purine synthesis, and for DNA precursor synthesis.</text>
</comment>
<proteinExistence type="inferred from homology"/>
<dbReference type="GO" id="GO:0046452">
    <property type="term" value="P:dihydrofolate metabolic process"/>
    <property type="evidence" value="ECO:0007669"/>
    <property type="project" value="TreeGrafter"/>
</dbReference>
<feature type="domain" description="DHFR" evidence="10">
    <location>
        <begin position="1"/>
        <end position="164"/>
    </location>
</feature>
<organism evidence="11 12">
    <name type="scientific">Aliiruegeria lutimaris</name>
    <dbReference type="NCBI Taxonomy" id="571298"/>
    <lineage>
        <taxon>Bacteria</taxon>
        <taxon>Pseudomonadati</taxon>
        <taxon>Pseudomonadota</taxon>
        <taxon>Alphaproteobacteria</taxon>
        <taxon>Rhodobacterales</taxon>
        <taxon>Roseobacteraceae</taxon>
        <taxon>Aliiruegeria</taxon>
    </lineage>
</organism>
<evidence type="ECO:0000256" key="3">
    <source>
        <dbReference type="ARBA" id="ARBA00012856"/>
    </source>
</evidence>
<dbReference type="Proteomes" id="UP000199382">
    <property type="component" value="Unassembled WGS sequence"/>
</dbReference>
<dbReference type="InterPro" id="IPR001796">
    <property type="entry name" value="DHFR_dom"/>
</dbReference>
<evidence type="ECO:0000256" key="2">
    <source>
        <dbReference type="ARBA" id="ARBA00009539"/>
    </source>
</evidence>
<comment type="similarity">
    <text evidence="2 8 9">Belongs to the dihydrofolate reductase family.</text>
</comment>
<dbReference type="PRINTS" id="PR00070">
    <property type="entry name" value="DHFR"/>
</dbReference>
<evidence type="ECO:0000256" key="8">
    <source>
        <dbReference type="PIRNR" id="PIRNR000194"/>
    </source>
</evidence>
<evidence type="ECO:0000256" key="6">
    <source>
        <dbReference type="ARBA" id="ARBA00023002"/>
    </source>
</evidence>
<sequence>MLSLIVARARNGAIGKGNTIPWHAPEDLAAFQRETMGGALIMGRRTWESLPVKPLKGRLNCVVSSKPDAAELVFATPEAALAFALQSGYRRIYGIGGEAIYRHLLPQADRLLVTEVDLEITGADAYFPPFDPEDWRQLPQSLLRTESPRCVLHEYLRQAGFPAE</sequence>
<dbReference type="PANTHER" id="PTHR48069:SF3">
    <property type="entry name" value="DIHYDROFOLATE REDUCTASE"/>
    <property type="match status" value="1"/>
</dbReference>
<dbReference type="STRING" id="571298.SAMN04488026_103243"/>
<dbReference type="InterPro" id="IPR024072">
    <property type="entry name" value="DHFR-like_dom_sf"/>
</dbReference>
<evidence type="ECO:0000256" key="4">
    <source>
        <dbReference type="ARBA" id="ARBA00022563"/>
    </source>
</evidence>